<comment type="caution">
    <text evidence="1">Lacks conserved residue(s) required for the propagation of feature annotation.</text>
</comment>
<keyword evidence="4" id="KW-1185">Reference proteome</keyword>
<dbReference type="Gene3D" id="3.40.50.2300">
    <property type="match status" value="1"/>
</dbReference>
<name>A0ABY4I1L2_CHIFI</name>
<reference evidence="3 4" key="1">
    <citation type="submission" date="2022-04" db="EMBL/GenBank/DDBJ databases">
        <title>The arsenic-methylating capacity of Chitinophaga filiformis YT5 during chitin decomposition.</title>
        <authorList>
            <person name="Chen G."/>
            <person name="Liang Y."/>
        </authorList>
    </citation>
    <scope>NUCLEOTIDE SEQUENCE [LARGE SCALE GENOMIC DNA]</scope>
    <source>
        <strain evidence="3 4">YT5</strain>
    </source>
</reference>
<dbReference type="Proteomes" id="UP000830198">
    <property type="component" value="Chromosome"/>
</dbReference>
<evidence type="ECO:0000313" key="4">
    <source>
        <dbReference type="Proteomes" id="UP000830198"/>
    </source>
</evidence>
<evidence type="ECO:0000256" key="1">
    <source>
        <dbReference type="PROSITE-ProRule" id="PRU00169"/>
    </source>
</evidence>
<dbReference type="InterPro" id="IPR001789">
    <property type="entry name" value="Sig_transdc_resp-reg_receiver"/>
</dbReference>
<dbReference type="PROSITE" id="PS50110">
    <property type="entry name" value="RESPONSE_REGULATORY"/>
    <property type="match status" value="1"/>
</dbReference>
<dbReference type="InterPro" id="IPR011006">
    <property type="entry name" value="CheY-like_superfamily"/>
</dbReference>
<dbReference type="SMART" id="SM00448">
    <property type="entry name" value="REC"/>
    <property type="match status" value="1"/>
</dbReference>
<accession>A0ABY4I1L2</accession>
<dbReference type="EMBL" id="CP095855">
    <property type="protein sequence ID" value="UPK69966.1"/>
    <property type="molecule type" value="Genomic_DNA"/>
</dbReference>
<dbReference type="SUPFAM" id="SSF52172">
    <property type="entry name" value="CheY-like"/>
    <property type="match status" value="1"/>
</dbReference>
<evidence type="ECO:0000313" key="3">
    <source>
        <dbReference type="EMBL" id="UPK69966.1"/>
    </source>
</evidence>
<feature type="domain" description="Response regulatory" evidence="2">
    <location>
        <begin position="5"/>
        <end position="123"/>
    </location>
</feature>
<protein>
    <submittedName>
        <fullName evidence="3">Response regulator</fullName>
    </submittedName>
</protein>
<organism evidence="3 4">
    <name type="scientific">Chitinophaga filiformis</name>
    <name type="common">Myxococcus filiformis</name>
    <name type="synonym">Flexibacter filiformis</name>
    <dbReference type="NCBI Taxonomy" id="104663"/>
    <lineage>
        <taxon>Bacteria</taxon>
        <taxon>Pseudomonadati</taxon>
        <taxon>Bacteroidota</taxon>
        <taxon>Chitinophagia</taxon>
        <taxon>Chitinophagales</taxon>
        <taxon>Chitinophagaceae</taxon>
        <taxon>Chitinophaga</taxon>
    </lineage>
</organism>
<evidence type="ECO:0000259" key="2">
    <source>
        <dbReference type="PROSITE" id="PS50110"/>
    </source>
</evidence>
<sequence>MARYKLLILEKDKDDLIILSELLPDDSFEIIGVLNEYPKVEFLARSSDIPDVIIMNFKLSAKPSWELIKEIRAHEQLRGIVIIVLSVINPKLIIYNGLLSQADAVILKPFKYKDFAPFVKKIKTIVVDKLNHHDKQTYSQ</sequence>
<gene>
    <name evidence="3" type="ORF">MYF79_01510</name>
</gene>
<dbReference type="CDD" id="cd00156">
    <property type="entry name" value="REC"/>
    <property type="match status" value="1"/>
</dbReference>
<proteinExistence type="predicted"/>
<dbReference type="RefSeq" id="WP_247812229.1">
    <property type="nucleotide sequence ID" value="NZ_CP095855.1"/>
</dbReference>